<feature type="signal peptide" evidence="1">
    <location>
        <begin position="1"/>
        <end position="21"/>
    </location>
</feature>
<evidence type="ECO:0000313" key="3">
    <source>
        <dbReference type="Proteomes" id="UP000216943"/>
    </source>
</evidence>
<reference evidence="3" key="1">
    <citation type="submission" date="2017-08" db="EMBL/GenBank/DDBJ databases">
        <authorList>
            <person name="Alvarez-Ponce D."/>
            <person name="Weitzman C.L."/>
            <person name="Tillett R.L."/>
            <person name="Sandmeier F.C."/>
            <person name="Tracy C.R."/>
        </authorList>
    </citation>
    <scope>NUCLEOTIDE SEQUENCE [LARGE SCALE GENOMIC DNA]</scope>
    <source>
        <strain evidence="3">723</strain>
    </source>
</reference>
<proteinExistence type="predicted"/>
<feature type="non-terminal residue" evidence="2">
    <location>
        <position position="137"/>
    </location>
</feature>
<dbReference type="EMBL" id="NQNY01000006">
    <property type="protein sequence ID" value="PAK21373.1"/>
    <property type="molecule type" value="Genomic_DNA"/>
</dbReference>
<protein>
    <submittedName>
        <fullName evidence="2">Uncharacterized protein</fullName>
    </submittedName>
</protein>
<gene>
    <name evidence="2" type="ORF">CJJ23_02425</name>
</gene>
<keyword evidence="1" id="KW-0732">Signal</keyword>
<comment type="caution">
    <text evidence="2">The sequence shown here is derived from an EMBL/GenBank/DDBJ whole genome shotgun (WGS) entry which is preliminary data.</text>
</comment>
<dbReference type="AlphaFoldDB" id="A0A269TIQ8"/>
<name>A0A269TIQ8_9BACT</name>
<dbReference type="RefSeq" id="WP_180738010.1">
    <property type="nucleotide sequence ID" value="NZ_NQNY01000006.1"/>
</dbReference>
<feature type="chain" id="PRO_5012244470" evidence="1">
    <location>
        <begin position="22"/>
        <end position="137"/>
    </location>
</feature>
<evidence type="ECO:0000256" key="1">
    <source>
        <dbReference type="SAM" id="SignalP"/>
    </source>
</evidence>
<dbReference type="Proteomes" id="UP000216943">
    <property type="component" value="Unassembled WGS sequence"/>
</dbReference>
<accession>A0A269TIQ8</accession>
<evidence type="ECO:0000313" key="2">
    <source>
        <dbReference type="EMBL" id="PAK21373.1"/>
    </source>
</evidence>
<organism evidence="2 3">
    <name type="scientific">Mycoplasmopsis agassizii</name>
    <dbReference type="NCBI Taxonomy" id="33922"/>
    <lineage>
        <taxon>Bacteria</taxon>
        <taxon>Bacillati</taxon>
        <taxon>Mycoplasmatota</taxon>
        <taxon>Mycoplasmoidales</taxon>
        <taxon>Metamycoplasmataceae</taxon>
        <taxon>Mycoplasmopsis</taxon>
    </lineage>
</organism>
<sequence length="137" mass="14255">MKKTTLIIGSALISTALVAGAAVTAGVVISKQQTSVASSDSKSSLLAKFKDINENGGTLVIDKNEASSSGVLTNEEIIKYLAKTFATTVFAKGQTNADFKKVVTSLETATQSATKLNIIKALSSSFTTFIDGFPSLE</sequence>